<feature type="non-terminal residue" evidence="2">
    <location>
        <position position="1"/>
    </location>
</feature>
<name>A0ABN9PFC6_9DINO</name>
<protein>
    <submittedName>
        <fullName evidence="2">Uncharacterized protein</fullName>
    </submittedName>
</protein>
<feature type="compositionally biased region" description="Basic and acidic residues" evidence="1">
    <location>
        <begin position="1"/>
        <end position="11"/>
    </location>
</feature>
<reference evidence="2" key="1">
    <citation type="submission" date="2023-10" db="EMBL/GenBank/DDBJ databases">
        <authorList>
            <person name="Chen Y."/>
            <person name="Shah S."/>
            <person name="Dougan E. K."/>
            <person name="Thang M."/>
            <person name="Chan C."/>
        </authorList>
    </citation>
    <scope>NUCLEOTIDE SEQUENCE [LARGE SCALE GENOMIC DNA]</scope>
</reference>
<organism evidence="2 3">
    <name type="scientific">Prorocentrum cordatum</name>
    <dbReference type="NCBI Taxonomy" id="2364126"/>
    <lineage>
        <taxon>Eukaryota</taxon>
        <taxon>Sar</taxon>
        <taxon>Alveolata</taxon>
        <taxon>Dinophyceae</taxon>
        <taxon>Prorocentrales</taxon>
        <taxon>Prorocentraceae</taxon>
        <taxon>Prorocentrum</taxon>
    </lineage>
</organism>
<feature type="compositionally biased region" description="Low complexity" evidence="1">
    <location>
        <begin position="15"/>
        <end position="30"/>
    </location>
</feature>
<comment type="caution">
    <text evidence="2">The sequence shown here is derived from an EMBL/GenBank/DDBJ whole genome shotgun (WGS) entry which is preliminary data.</text>
</comment>
<feature type="region of interest" description="Disordered" evidence="1">
    <location>
        <begin position="92"/>
        <end position="169"/>
    </location>
</feature>
<feature type="compositionally biased region" description="Basic and acidic residues" evidence="1">
    <location>
        <begin position="140"/>
        <end position="153"/>
    </location>
</feature>
<feature type="compositionally biased region" description="Basic and acidic residues" evidence="1">
    <location>
        <begin position="120"/>
        <end position="130"/>
    </location>
</feature>
<dbReference type="EMBL" id="CAUYUJ010000529">
    <property type="protein sequence ID" value="CAK0791094.1"/>
    <property type="molecule type" value="Genomic_DNA"/>
</dbReference>
<feature type="region of interest" description="Disordered" evidence="1">
    <location>
        <begin position="1"/>
        <end position="77"/>
    </location>
</feature>
<proteinExistence type="predicted"/>
<accession>A0ABN9PFC6</accession>
<evidence type="ECO:0000313" key="2">
    <source>
        <dbReference type="EMBL" id="CAK0791094.1"/>
    </source>
</evidence>
<evidence type="ECO:0000256" key="1">
    <source>
        <dbReference type="SAM" id="MobiDB-lite"/>
    </source>
</evidence>
<dbReference type="Proteomes" id="UP001189429">
    <property type="component" value="Unassembled WGS sequence"/>
</dbReference>
<sequence length="294" mass="32069">LVSRDAPDLSRRPPRAAAAATAADGPPSASRRADARRGRRAAVPLHTRSRNSGTEQDRSEARTALSGRRWAPPHGALRTRLELSPTCACRRPCTTCRGSHPPTLSGWGERRTGGRGRGRRAGENAQDRLRPRAGRGPGRGRGEKRICREREQQQEEQEGVAAAAQQGPRRRLAAAAQKMMSSSFFVLSSALGTSRADTGAGIARPLASSSFLSAIFSRSIFAFFFSTTFLTLKNSSRSISSISCVMYWMVSSMRGIRTYCRAFTRRLVILISSSRVLKAHCNEASLIRATIDLK</sequence>
<evidence type="ECO:0000313" key="3">
    <source>
        <dbReference type="Proteomes" id="UP001189429"/>
    </source>
</evidence>
<gene>
    <name evidence="2" type="ORF">PCOR1329_LOCUS2130</name>
</gene>
<keyword evidence="3" id="KW-1185">Reference proteome</keyword>